<comment type="caution">
    <text evidence="3">Lacks conserved residue(s) required for the propagation of feature annotation.</text>
</comment>
<dbReference type="InterPro" id="IPR036852">
    <property type="entry name" value="Peptidase_S8/S53_dom_sf"/>
</dbReference>
<dbReference type="AlphaFoldDB" id="A0A7J7N4B5"/>
<dbReference type="Gene3D" id="3.40.50.200">
    <property type="entry name" value="Peptidase S8/S53 domain"/>
    <property type="match status" value="1"/>
</dbReference>
<proteinExistence type="inferred from homology"/>
<name>A0A7J7N4B5_9MAGN</name>
<dbReference type="GO" id="GO:0006508">
    <property type="term" value="P:proteolysis"/>
    <property type="evidence" value="ECO:0007669"/>
    <property type="project" value="InterPro"/>
</dbReference>
<keyword evidence="6" id="KW-1185">Reference proteome</keyword>
<dbReference type="SUPFAM" id="SSF52743">
    <property type="entry name" value="Subtilisin-like"/>
    <property type="match status" value="1"/>
</dbReference>
<evidence type="ECO:0000313" key="6">
    <source>
        <dbReference type="Proteomes" id="UP000541444"/>
    </source>
</evidence>
<dbReference type="PANTHER" id="PTHR10795">
    <property type="entry name" value="PROPROTEIN CONVERTASE SUBTILISIN/KEXIN"/>
    <property type="match status" value="1"/>
</dbReference>
<comment type="caution">
    <text evidence="5">The sequence shown here is derived from an EMBL/GenBank/DDBJ whole genome shotgun (WGS) entry which is preliminary data.</text>
</comment>
<comment type="similarity">
    <text evidence="1 3">Belongs to the peptidase S8 family.</text>
</comment>
<evidence type="ECO:0000256" key="3">
    <source>
        <dbReference type="PROSITE-ProRule" id="PRU01240"/>
    </source>
</evidence>
<keyword evidence="2" id="KW-0732">Signal</keyword>
<organism evidence="5 6">
    <name type="scientific">Kingdonia uniflora</name>
    <dbReference type="NCBI Taxonomy" id="39325"/>
    <lineage>
        <taxon>Eukaryota</taxon>
        <taxon>Viridiplantae</taxon>
        <taxon>Streptophyta</taxon>
        <taxon>Embryophyta</taxon>
        <taxon>Tracheophyta</taxon>
        <taxon>Spermatophyta</taxon>
        <taxon>Magnoliopsida</taxon>
        <taxon>Ranunculales</taxon>
        <taxon>Circaeasteraceae</taxon>
        <taxon>Kingdonia</taxon>
    </lineage>
</organism>
<evidence type="ECO:0000256" key="2">
    <source>
        <dbReference type="ARBA" id="ARBA00022729"/>
    </source>
</evidence>
<dbReference type="OrthoDB" id="4803627at2759"/>
<feature type="domain" description="Peptidase S8/S53" evidence="4">
    <location>
        <begin position="28"/>
        <end position="141"/>
    </location>
</feature>
<evidence type="ECO:0000259" key="4">
    <source>
        <dbReference type="Pfam" id="PF00082"/>
    </source>
</evidence>
<sequence>MCNRKLIGARYFNKGVFTQDHSISFIYNSPRDETRHGTYTRSIDARNYVRVVSYFGYVKGTARGSAPCARLVIYKVTWSRGGSLAYEVIAGMDQALADGVDIISMSMSFRGALPYEDPISIASFAALEKGVLVSSSTGNKGSDLMTVAGNLWSLTVRVSIIEQAL</sequence>
<reference evidence="5 6" key="1">
    <citation type="journal article" date="2020" name="IScience">
        <title>Genome Sequencing of the Endangered Kingdonia uniflora (Circaeasteraceae, Ranunculales) Reveals Potential Mechanisms of Evolutionary Specialization.</title>
        <authorList>
            <person name="Sun Y."/>
            <person name="Deng T."/>
            <person name="Zhang A."/>
            <person name="Moore M.J."/>
            <person name="Landis J.B."/>
            <person name="Lin N."/>
            <person name="Zhang H."/>
            <person name="Zhang X."/>
            <person name="Huang J."/>
            <person name="Zhang X."/>
            <person name="Sun H."/>
            <person name="Wang H."/>
        </authorList>
    </citation>
    <scope>NUCLEOTIDE SEQUENCE [LARGE SCALE GENOMIC DNA]</scope>
    <source>
        <strain evidence="5">TB1705</strain>
        <tissue evidence="5">Leaf</tissue>
    </source>
</reference>
<evidence type="ECO:0000313" key="5">
    <source>
        <dbReference type="EMBL" id="KAF6161870.1"/>
    </source>
</evidence>
<dbReference type="InterPro" id="IPR045051">
    <property type="entry name" value="SBT"/>
</dbReference>
<dbReference type="EMBL" id="JACGCM010001077">
    <property type="protein sequence ID" value="KAF6161870.1"/>
    <property type="molecule type" value="Genomic_DNA"/>
</dbReference>
<dbReference type="InterPro" id="IPR000209">
    <property type="entry name" value="Peptidase_S8/S53_dom"/>
</dbReference>
<dbReference type="Proteomes" id="UP000541444">
    <property type="component" value="Unassembled WGS sequence"/>
</dbReference>
<gene>
    <name evidence="5" type="ORF">GIB67_002580</name>
</gene>
<dbReference type="GO" id="GO:0004252">
    <property type="term" value="F:serine-type endopeptidase activity"/>
    <property type="evidence" value="ECO:0007669"/>
    <property type="project" value="InterPro"/>
</dbReference>
<evidence type="ECO:0000256" key="1">
    <source>
        <dbReference type="ARBA" id="ARBA00011073"/>
    </source>
</evidence>
<protein>
    <recommendedName>
        <fullName evidence="4">Peptidase S8/S53 domain-containing protein</fullName>
    </recommendedName>
</protein>
<accession>A0A7J7N4B5</accession>
<dbReference type="Pfam" id="PF00082">
    <property type="entry name" value="Peptidase_S8"/>
    <property type="match status" value="1"/>
</dbReference>
<dbReference type="PROSITE" id="PS51892">
    <property type="entry name" value="SUBTILASE"/>
    <property type="match status" value="1"/>
</dbReference>